<dbReference type="EMBL" id="CP035503">
    <property type="protein sequence ID" value="QDL38652.1"/>
    <property type="molecule type" value="Genomic_DNA"/>
</dbReference>
<keyword evidence="4" id="KW-1185">Reference proteome</keyword>
<proteinExistence type="predicted"/>
<evidence type="ECO:0000313" key="3">
    <source>
        <dbReference type="EMBL" id="QDL38652.1"/>
    </source>
</evidence>
<evidence type="ECO:0000313" key="4">
    <source>
        <dbReference type="Proteomes" id="UP000316798"/>
    </source>
</evidence>
<name>A0A515DDZ9_9BURK</name>
<feature type="domain" description="Aldehyde dehydrogenase" evidence="2">
    <location>
        <begin position="2"/>
        <end position="50"/>
    </location>
</feature>
<evidence type="ECO:0000259" key="2">
    <source>
        <dbReference type="Pfam" id="PF00171"/>
    </source>
</evidence>
<dbReference type="Proteomes" id="UP000316798">
    <property type="component" value="Chromosome"/>
</dbReference>
<dbReference type="InterPro" id="IPR015590">
    <property type="entry name" value="Aldehyde_DH_dom"/>
</dbReference>
<accession>A0A515DDZ9</accession>
<dbReference type="KEGG" id="rhf:EUB48_16170"/>
<dbReference type="InterPro" id="IPR016162">
    <property type="entry name" value="Ald_DH_N"/>
</dbReference>
<dbReference type="SUPFAM" id="SSF53720">
    <property type="entry name" value="ALDH-like"/>
    <property type="match status" value="1"/>
</dbReference>
<keyword evidence="1" id="KW-0560">Oxidoreductase</keyword>
<dbReference type="GO" id="GO:0016491">
    <property type="term" value="F:oxidoreductase activity"/>
    <property type="evidence" value="ECO:0007669"/>
    <property type="project" value="UniProtKB-KW"/>
</dbReference>
<dbReference type="AlphaFoldDB" id="A0A515DDZ9"/>
<dbReference type="InterPro" id="IPR016161">
    <property type="entry name" value="Ald_DH/histidinol_DH"/>
</dbReference>
<sequence length="175" mass="19411">MLATLARGHREDVDAAVAAARRAFEGPWSRCTQHQRCALMLRVCDVLEKKLRGTRDARITLHGCADLSHSCDEERPAPDGHVLYAFREPHPCAVDDGVVKVVLRGEGGRRRGGRGGVLGRPPVVRQQLREVALLERGQALEHVLEVGPRIVPVEFGRLCRPLNYAERARFSPDLS</sequence>
<protein>
    <submittedName>
        <fullName evidence="3">Aldehyde dehydrogenase family protein</fullName>
    </submittedName>
</protein>
<evidence type="ECO:0000256" key="1">
    <source>
        <dbReference type="ARBA" id="ARBA00023002"/>
    </source>
</evidence>
<dbReference type="Gene3D" id="3.40.605.10">
    <property type="entry name" value="Aldehyde Dehydrogenase, Chain A, domain 1"/>
    <property type="match status" value="1"/>
</dbReference>
<gene>
    <name evidence="3" type="ORF">EUB48_16170</name>
</gene>
<organism evidence="3 4">
    <name type="scientific">Rhodoferax sediminis</name>
    <dbReference type="NCBI Taxonomy" id="2509614"/>
    <lineage>
        <taxon>Bacteria</taxon>
        <taxon>Pseudomonadati</taxon>
        <taxon>Pseudomonadota</taxon>
        <taxon>Betaproteobacteria</taxon>
        <taxon>Burkholderiales</taxon>
        <taxon>Comamonadaceae</taxon>
        <taxon>Rhodoferax</taxon>
    </lineage>
</organism>
<dbReference type="Pfam" id="PF00171">
    <property type="entry name" value="Aldedh"/>
    <property type="match status" value="1"/>
</dbReference>
<reference evidence="3 4" key="1">
    <citation type="submission" date="2019-01" db="EMBL/GenBank/DDBJ databases">
        <title>Genomic insights into a novel species Rhodoferax sp.</title>
        <authorList>
            <person name="Jin L."/>
        </authorList>
    </citation>
    <scope>NUCLEOTIDE SEQUENCE [LARGE SCALE GENOMIC DNA]</scope>
    <source>
        <strain evidence="3 4">CHu59-6-5</strain>
    </source>
</reference>